<dbReference type="GO" id="GO:0008234">
    <property type="term" value="F:cysteine-type peptidase activity"/>
    <property type="evidence" value="ECO:0007669"/>
    <property type="project" value="InterPro"/>
</dbReference>
<accession>A0A9X1R1Y4</accession>
<keyword evidence="5" id="KW-1185">Reference proteome</keyword>
<keyword evidence="1 2" id="KW-0732">Signal</keyword>
<protein>
    <submittedName>
        <fullName evidence="4">Type IX secretion system sortase PorU</fullName>
    </submittedName>
</protein>
<reference evidence="4" key="1">
    <citation type="submission" date="2021-09" db="EMBL/GenBank/DDBJ databases">
        <title>Genome of Aequorivita sp. strain F64183.</title>
        <authorList>
            <person name="Wang Y."/>
        </authorList>
    </citation>
    <scope>NUCLEOTIDE SEQUENCE</scope>
    <source>
        <strain evidence="4">F64183</strain>
    </source>
</reference>
<dbReference type="EMBL" id="JAIRBB010000001">
    <property type="protein sequence ID" value="MCG2429549.1"/>
    <property type="molecule type" value="Genomic_DNA"/>
</dbReference>
<name>A0A9X1R1Y4_9FLAO</name>
<evidence type="ECO:0000313" key="5">
    <source>
        <dbReference type="Proteomes" id="UP001139462"/>
    </source>
</evidence>
<sequence>MKKQLFLLLLFCIPSIGIAQSRNISISWNNKPEFVESTGNNFSDNATKQEKLEELKLQINEQSISYGTQWEDQGFADKNSVRVTNVTYAPLSSSAVSKLNTDLIPNELTYKLVSTKSREKLFTTFIVSPIVGSNGSYRRVTALKVDYNYGPQSRNMPPGITNSVLSQGQWFKFKVEKTGVHKIDKAFLNSLGMNTDGINPQTIKIYGHGGQSLPLLNAENRFFDLPETPIQVIGEADGSFDSGDYILFYGTDTKGYVEENDSNINPYTDESYYYITAGGESGKRITPMVEPTASATMSIDEFDDYQFHEKDEESPTKLGRRWFGNRFDIQSEQSFTFDFPNIVSGAPMKILIKAAAASESATSMNVTVNSTSLNPITFSALGSSGLLNLSELDTEVPASGESVTIDLAYNNNGNPSSIGYLDYISIWVKRKLTGTAKQMVFQYNDAVNLSGVADYQLANASQISQIWDVTDPQFITSKKNEENASSISFKQNLGRLRKYVAINPNDYFTPIKISQSAVANQNLKGSIFKDESGQFKDIDYIIITAPFLIQPALRLANHHKNLNGLNVKVVTTDKIYEEFSSGSQDISAIRNFIRYVYFNASSEANRVKFVGILGDTSIDYKNRISNNNNIVPTFHTLSSTSISFSFMSDDFFGNMDENEGTIGQRSGDIDLLDIAMGRIVADNVSLANAMVDKVINYTSESTYGNWRTNFVLVSDDADNSTDATLQRNLDALGDQISDEKPFINVKKIHSDSYQQQASAGGNRYPDVNEAIKTAFEAGAIILDYFGHGGEDGLAHEFIYTKGIAEGLKNKNKLPCVITVTCEFTKFDNPLRITAGELTYQNKEGGAISMVTTTRAIFIRTGVTFNEYLAEHLFGYGRDVPVAPSEGLRLSKADLGIGTPLRRVVFYIGDPAMNLAFPKKDIQITHLNDVPIGQATDTLKALSKVKFSGQILSPNGTPITDYNGTLGAKVFDKKVQRQTLDNDNIGEIMDFEVLGEVLFNGQASIQNGQFDFEFVVPRDIQIPVGKGRVSLYAERENALEDQAGVNLDINVGGLNENAPEDNQGPLIKLFMNDESFVSGGITDDSPILLAKLEDPNGINTASGIGHDIVATLDGDESNPFVLNEFYQAEVDDYTKGTATFKFRDLEDGLHTLKLKAWDVYNNSSTAEIQFVVAGNEKLEITRVLNYPNPFVNYTEFWFNHNRPDETLDVQVQVFTVTGKVVWTKNAAIPPSGSYLSREITWDGRDDFGDKIGKGVYVYKITVKSALTNQRVEKFEKLVIL</sequence>
<dbReference type="SUPFAM" id="SSF52129">
    <property type="entry name" value="Caspase-like"/>
    <property type="match status" value="1"/>
</dbReference>
<gene>
    <name evidence="4" type="primary">porU</name>
    <name evidence="4" type="ORF">K8344_00315</name>
</gene>
<dbReference type="InterPro" id="IPR001769">
    <property type="entry name" value="Gingipain"/>
</dbReference>
<organism evidence="4 5">
    <name type="scientific">Aequorivita xiaoshiensis</name>
    <dbReference type="NCBI Taxonomy" id="2874476"/>
    <lineage>
        <taxon>Bacteria</taxon>
        <taxon>Pseudomonadati</taxon>
        <taxon>Bacteroidota</taxon>
        <taxon>Flavobacteriia</taxon>
        <taxon>Flavobacteriales</taxon>
        <taxon>Flavobacteriaceae</taxon>
        <taxon>Aequorivita</taxon>
    </lineage>
</organism>
<dbReference type="Pfam" id="PF01364">
    <property type="entry name" value="Peptidase_C25"/>
    <property type="match status" value="1"/>
</dbReference>
<feature type="chain" id="PRO_5040748200" evidence="2">
    <location>
        <begin position="20"/>
        <end position="1279"/>
    </location>
</feature>
<dbReference type="Gene3D" id="3.40.50.1460">
    <property type="match status" value="1"/>
</dbReference>
<dbReference type="GO" id="GO:0006508">
    <property type="term" value="P:proteolysis"/>
    <property type="evidence" value="ECO:0007669"/>
    <property type="project" value="InterPro"/>
</dbReference>
<proteinExistence type="predicted"/>
<dbReference type="CDD" id="cd02258">
    <property type="entry name" value="Peptidase_C25_N"/>
    <property type="match status" value="1"/>
</dbReference>
<dbReference type="InterPro" id="IPR029031">
    <property type="entry name" value="Gingipain_N_sf"/>
</dbReference>
<dbReference type="NCBIfam" id="NF033707">
    <property type="entry name" value="T9SS_sortase"/>
    <property type="match status" value="1"/>
</dbReference>
<evidence type="ECO:0000313" key="4">
    <source>
        <dbReference type="EMBL" id="MCG2429549.1"/>
    </source>
</evidence>
<evidence type="ECO:0000256" key="2">
    <source>
        <dbReference type="SAM" id="SignalP"/>
    </source>
</evidence>
<evidence type="ECO:0000256" key="1">
    <source>
        <dbReference type="ARBA" id="ARBA00022729"/>
    </source>
</evidence>
<dbReference type="Gene3D" id="3.40.50.10390">
    <property type="entry name" value="Gingipain r, domain 1"/>
    <property type="match status" value="1"/>
</dbReference>
<feature type="domain" description="Gingipain" evidence="3">
    <location>
        <begin position="540"/>
        <end position="914"/>
    </location>
</feature>
<dbReference type="Proteomes" id="UP001139462">
    <property type="component" value="Unassembled WGS sequence"/>
</dbReference>
<dbReference type="RefSeq" id="WP_237606267.1">
    <property type="nucleotide sequence ID" value="NZ_JAIRBB010000001.1"/>
</dbReference>
<feature type="signal peptide" evidence="2">
    <location>
        <begin position="1"/>
        <end position="19"/>
    </location>
</feature>
<dbReference type="AlphaFoldDB" id="A0A9X1R1Y4"/>
<dbReference type="Gene3D" id="2.60.40.4070">
    <property type="match status" value="1"/>
</dbReference>
<dbReference type="InterPro" id="IPR029030">
    <property type="entry name" value="Caspase-like_dom_sf"/>
</dbReference>
<evidence type="ECO:0000259" key="3">
    <source>
        <dbReference type="Pfam" id="PF01364"/>
    </source>
</evidence>
<comment type="caution">
    <text evidence="4">The sequence shown here is derived from an EMBL/GenBank/DDBJ whole genome shotgun (WGS) entry which is preliminary data.</text>
</comment>